<organism evidence="3 4">
    <name type="scientific">Pseudonocardia kunmingensis</name>
    <dbReference type="NCBI Taxonomy" id="630975"/>
    <lineage>
        <taxon>Bacteria</taxon>
        <taxon>Bacillati</taxon>
        <taxon>Actinomycetota</taxon>
        <taxon>Actinomycetes</taxon>
        <taxon>Pseudonocardiales</taxon>
        <taxon>Pseudonocardiaceae</taxon>
        <taxon>Pseudonocardia</taxon>
    </lineage>
</organism>
<dbReference type="EMBL" id="VFPA01000002">
    <property type="protein sequence ID" value="TQM12061.1"/>
    <property type="molecule type" value="Genomic_DNA"/>
</dbReference>
<evidence type="ECO:0000313" key="3">
    <source>
        <dbReference type="EMBL" id="TQM12061.1"/>
    </source>
</evidence>
<gene>
    <name evidence="3" type="ORF">FB558_4638</name>
</gene>
<evidence type="ECO:0000256" key="1">
    <source>
        <dbReference type="SAM" id="MobiDB-lite"/>
    </source>
</evidence>
<sequence length="164" mass="15491">MAAALVTVIAGLVGSAVLGVTASVPVAQPEPCEQAARWEVDAQALADDLAGVPGADEEALRQELAEAGFVPGGTPAADPTRPEPGSDLVDELVAALAAVLDGDGDGEVGVTVLGPDPAPPDGAPAAGAGPAAPERTCTGRYDGAPAPGSSGGEGGAAEPAGPGG</sequence>
<evidence type="ECO:0000313" key="4">
    <source>
        <dbReference type="Proteomes" id="UP000315677"/>
    </source>
</evidence>
<comment type="caution">
    <text evidence="3">The sequence shown here is derived from an EMBL/GenBank/DDBJ whole genome shotgun (WGS) entry which is preliminary data.</text>
</comment>
<name>A0A543DRV9_9PSEU</name>
<reference evidence="3 4" key="1">
    <citation type="submission" date="2019-06" db="EMBL/GenBank/DDBJ databases">
        <title>Sequencing the genomes of 1000 actinobacteria strains.</title>
        <authorList>
            <person name="Klenk H.-P."/>
        </authorList>
    </citation>
    <scope>NUCLEOTIDE SEQUENCE [LARGE SCALE GENOMIC DNA]</scope>
    <source>
        <strain evidence="3 4">DSM 45301</strain>
    </source>
</reference>
<feature type="chain" id="PRO_5039169317" evidence="2">
    <location>
        <begin position="23"/>
        <end position="164"/>
    </location>
</feature>
<keyword evidence="4" id="KW-1185">Reference proteome</keyword>
<dbReference type="Proteomes" id="UP000315677">
    <property type="component" value="Unassembled WGS sequence"/>
</dbReference>
<protein>
    <submittedName>
        <fullName evidence="3">Uncharacterized protein</fullName>
    </submittedName>
</protein>
<feature type="compositionally biased region" description="Low complexity" evidence="1">
    <location>
        <begin position="123"/>
        <end position="133"/>
    </location>
</feature>
<proteinExistence type="predicted"/>
<feature type="signal peptide" evidence="2">
    <location>
        <begin position="1"/>
        <end position="22"/>
    </location>
</feature>
<evidence type="ECO:0000256" key="2">
    <source>
        <dbReference type="SAM" id="SignalP"/>
    </source>
</evidence>
<accession>A0A543DRV9</accession>
<feature type="compositionally biased region" description="Gly residues" evidence="1">
    <location>
        <begin position="149"/>
        <end position="164"/>
    </location>
</feature>
<dbReference type="RefSeq" id="WP_170231474.1">
    <property type="nucleotide sequence ID" value="NZ_VFPA01000002.1"/>
</dbReference>
<keyword evidence="2" id="KW-0732">Signal</keyword>
<feature type="region of interest" description="Disordered" evidence="1">
    <location>
        <begin position="107"/>
        <end position="164"/>
    </location>
</feature>
<dbReference type="AlphaFoldDB" id="A0A543DRV9"/>